<dbReference type="InterPro" id="IPR005074">
    <property type="entry name" value="Peptidase_C39"/>
</dbReference>
<dbReference type="GO" id="GO:0016020">
    <property type="term" value="C:membrane"/>
    <property type="evidence" value="ECO:0007669"/>
    <property type="project" value="InterPro"/>
</dbReference>
<name>A0A2T7BGE3_9BACT</name>
<evidence type="ECO:0000259" key="2">
    <source>
        <dbReference type="PROSITE" id="PS50990"/>
    </source>
</evidence>
<sequence>MLIQIAQLPPFGISQKLTLMKLVHSLKHLLDPLKNCETIVVHVCEALKVPFTLNFVRKVLNEHPYSDSMLAVSEVLNALGIATTGLVVKQEQLGQLPAPFIMLQRVENRDLFVLVIANDKGKVSYIHPTTHRKRTVPASVFWVGTNGATLLIETADKPQAVAAATSHIPLPGRSLALFLGMGLLSTALLVDVFVMYRGGRHNLAFGIYVVLYAMGAFICSLLLLHQIDGDNPTLEQLCAYGTKMNCASVLH</sequence>
<dbReference type="GO" id="GO:0005524">
    <property type="term" value="F:ATP binding"/>
    <property type="evidence" value="ECO:0007669"/>
    <property type="project" value="InterPro"/>
</dbReference>
<evidence type="ECO:0000256" key="1">
    <source>
        <dbReference type="SAM" id="Phobius"/>
    </source>
</evidence>
<gene>
    <name evidence="3" type="ORF">DCC81_13435</name>
</gene>
<comment type="caution">
    <text evidence="3">The sequence shown here is derived from an EMBL/GenBank/DDBJ whole genome shotgun (WGS) entry which is preliminary data.</text>
</comment>
<accession>A0A2T7BGE3</accession>
<dbReference type="EMBL" id="QCYK01000002">
    <property type="protein sequence ID" value="PUZ25303.1"/>
    <property type="molecule type" value="Genomic_DNA"/>
</dbReference>
<protein>
    <recommendedName>
        <fullName evidence="2">Peptidase C39 domain-containing protein</fullName>
    </recommendedName>
</protein>
<feature type="transmembrane region" description="Helical" evidence="1">
    <location>
        <begin position="175"/>
        <end position="196"/>
    </location>
</feature>
<keyword evidence="1" id="KW-0472">Membrane</keyword>
<evidence type="ECO:0000313" key="3">
    <source>
        <dbReference type="EMBL" id="PUZ25303.1"/>
    </source>
</evidence>
<dbReference type="AlphaFoldDB" id="A0A2T7BGE3"/>
<dbReference type="GO" id="GO:0006508">
    <property type="term" value="P:proteolysis"/>
    <property type="evidence" value="ECO:0007669"/>
    <property type="project" value="InterPro"/>
</dbReference>
<dbReference type="Gene3D" id="3.90.70.10">
    <property type="entry name" value="Cysteine proteinases"/>
    <property type="match status" value="1"/>
</dbReference>
<organism evidence="3 4">
    <name type="scientific">Chitinophaga parva</name>
    <dbReference type="NCBI Taxonomy" id="2169414"/>
    <lineage>
        <taxon>Bacteria</taxon>
        <taxon>Pseudomonadati</taxon>
        <taxon>Bacteroidota</taxon>
        <taxon>Chitinophagia</taxon>
        <taxon>Chitinophagales</taxon>
        <taxon>Chitinophagaceae</taxon>
        <taxon>Chitinophaga</taxon>
    </lineage>
</organism>
<evidence type="ECO:0000313" key="4">
    <source>
        <dbReference type="Proteomes" id="UP000244450"/>
    </source>
</evidence>
<keyword evidence="1" id="KW-1133">Transmembrane helix</keyword>
<feature type="transmembrane region" description="Helical" evidence="1">
    <location>
        <begin position="203"/>
        <end position="224"/>
    </location>
</feature>
<dbReference type="PROSITE" id="PS50990">
    <property type="entry name" value="PEPTIDASE_C39"/>
    <property type="match status" value="1"/>
</dbReference>
<keyword evidence="1" id="KW-0812">Transmembrane</keyword>
<reference evidence="3 4" key="1">
    <citation type="submission" date="2018-04" db="EMBL/GenBank/DDBJ databases">
        <title>Chitinophaga fuyangensis sp. nov., isolated from soil in a chemical factory.</title>
        <authorList>
            <person name="Chen K."/>
        </authorList>
    </citation>
    <scope>NUCLEOTIDE SEQUENCE [LARGE SCALE GENOMIC DNA]</scope>
    <source>
        <strain evidence="3 4">LY-1</strain>
    </source>
</reference>
<dbReference type="Proteomes" id="UP000244450">
    <property type="component" value="Unassembled WGS sequence"/>
</dbReference>
<keyword evidence="4" id="KW-1185">Reference proteome</keyword>
<proteinExistence type="predicted"/>
<feature type="domain" description="Peptidase C39" evidence="2">
    <location>
        <begin position="25"/>
        <end position="152"/>
    </location>
</feature>
<dbReference type="GO" id="GO:0008233">
    <property type="term" value="F:peptidase activity"/>
    <property type="evidence" value="ECO:0007669"/>
    <property type="project" value="InterPro"/>
</dbReference>